<accession>A0AAF1BAP7</accession>
<evidence type="ECO:0000256" key="1">
    <source>
        <dbReference type="SAM" id="Phobius"/>
    </source>
</evidence>
<keyword evidence="1" id="KW-1133">Transmembrane helix</keyword>
<evidence type="ECO:0000313" key="2">
    <source>
        <dbReference type="EMBL" id="WOH09501.1"/>
    </source>
</evidence>
<keyword evidence="1" id="KW-0812">Transmembrane</keyword>
<dbReference type="AlphaFoldDB" id="A0AAF1BAP7"/>
<dbReference type="PANTHER" id="PTHR37244">
    <property type="entry name" value="NADP-SPECIFIC GLUTAMATE DEHYDROGENASE"/>
    <property type="match status" value="1"/>
</dbReference>
<organism evidence="2 3">
    <name type="scientific">Daucus carota subsp. sativus</name>
    <name type="common">Carrot</name>
    <dbReference type="NCBI Taxonomy" id="79200"/>
    <lineage>
        <taxon>Eukaryota</taxon>
        <taxon>Viridiplantae</taxon>
        <taxon>Streptophyta</taxon>
        <taxon>Embryophyta</taxon>
        <taxon>Tracheophyta</taxon>
        <taxon>Spermatophyta</taxon>
        <taxon>Magnoliopsida</taxon>
        <taxon>eudicotyledons</taxon>
        <taxon>Gunneridae</taxon>
        <taxon>Pentapetalae</taxon>
        <taxon>asterids</taxon>
        <taxon>campanulids</taxon>
        <taxon>Apiales</taxon>
        <taxon>Apiaceae</taxon>
        <taxon>Apioideae</taxon>
        <taxon>Scandiceae</taxon>
        <taxon>Daucinae</taxon>
        <taxon>Daucus</taxon>
        <taxon>Daucus sect. Daucus</taxon>
    </lineage>
</organism>
<dbReference type="Proteomes" id="UP000077755">
    <property type="component" value="Chromosome 7"/>
</dbReference>
<dbReference type="PANTHER" id="PTHR37244:SF1">
    <property type="entry name" value="NADP-SPECIFIC GLUTAMATE DEHYDROGENASE"/>
    <property type="match status" value="1"/>
</dbReference>
<reference evidence="2" key="1">
    <citation type="journal article" date="2016" name="Nat. Genet.">
        <title>A high-quality carrot genome assembly provides new insights into carotenoid accumulation and asterid genome evolution.</title>
        <authorList>
            <person name="Iorizzo M."/>
            <person name="Ellison S."/>
            <person name="Senalik D."/>
            <person name="Zeng P."/>
            <person name="Satapoomin P."/>
            <person name="Huang J."/>
            <person name="Bowman M."/>
            <person name="Iovene M."/>
            <person name="Sanseverino W."/>
            <person name="Cavagnaro P."/>
            <person name="Yildiz M."/>
            <person name="Macko-Podgorni A."/>
            <person name="Moranska E."/>
            <person name="Grzebelus E."/>
            <person name="Grzebelus D."/>
            <person name="Ashrafi H."/>
            <person name="Zheng Z."/>
            <person name="Cheng S."/>
            <person name="Spooner D."/>
            <person name="Van Deynze A."/>
            <person name="Simon P."/>
        </authorList>
    </citation>
    <scope>NUCLEOTIDE SEQUENCE</scope>
    <source>
        <tissue evidence="2">Leaf</tissue>
    </source>
</reference>
<dbReference type="KEGG" id="dcr:108196825"/>
<evidence type="ECO:0000313" key="3">
    <source>
        <dbReference type="Proteomes" id="UP000077755"/>
    </source>
</evidence>
<sequence>MDQEDEDSSISPGPTANPKPNLNLYHRIINSPVLHSSSSLEIRLFYVRITPCAVDYVPDHLTLCHLRREIGVSLDINSVKIPASERSAIALRRDRVDKENAEVTYVSTDSVRVTGAVEFEVLEEEEMVLCGSLERIEGSWSGEVGSGWSMDCYIGGIANGSGDSAFFKPKLGISSPSIEVYIAGCCSGVPVILTKTIQVSPRKKNVRHGMLDAIPEDEEVDKERRNGNGLVQNLKIPVTDAEVDDYDPDGKFGQSYYSDDMYPVEDGQLTWFNAGVRVGVGIGLGMCLGVGIGVGLLMRSYQATTRNFRRRFF</sequence>
<name>A0AAF1BAP7_DAUCS</name>
<reference evidence="2" key="2">
    <citation type="submission" date="2022-03" db="EMBL/GenBank/DDBJ databases">
        <title>Draft title - Genomic analysis of global carrot germplasm unveils the trajectory of domestication and the origin of high carotenoid orange carrot.</title>
        <authorList>
            <person name="Iorizzo M."/>
            <person name="Ellison S."/>
            <person name="Senalik D."/>
            <person name="Macko-Podgorni A."/>
            <person name="Grzebelus D."/>
            <person name="Bostan H."/>
            <person name="Rolling W."/>
            <person name="Curaba J."/>
            <person name="Simon P."/>
        </authorList>
    </citation>
    <scope>NUCLEOTIDE SEQUENCE</scope>
    <source>
        <tissue evidence="2">Leaf</tissue>
    </source>
</reference>
<protein>
    <recommendedName>
        <fullName evidence="4">Erythronate-4-phosphate dehydrogenase family protein</fullName>
    </recommendedName>
</protein>
<evidence type="ECO:0008006" key="4">
    <source>
        <dbReference type="Google" id="ProtNLM"/>
    </source>
</evidence>
<keyword evidence="3" id="KW-1185">Reference proteome</keyword>
<feature type="transmembrane region" description="Helical" evidence="1">
    <location>
        <begin position="278"/>
        <end position="301"/>
    </location>
</feature>
<dbReference type="EMBL" id="CP093349">
    <property type="protein sequence ID" value="WOH09501.1"/>
    <property type="molecule type" value="Genomic_DNA"/>
</dbReference>
<gene>
    <name evidence="2" type="ORF">DCAR_0728958</name>
</gene>
<keyword evidence="1" id="KW-0472">Membrane</keyword>
<proteinExistence type="predicted"/>